<dbReference type="GO" id="GO:0007059">
    <property type="term" value="P:chromosome segregation"/>
    <property type="evidence" value="ECO:0007669"/>
    <property type="project" value="TreeGrafter"/>
</dbReference>
<keyword evidence="11 15" id="KW-0539">Nucleus</keyword>
<keyword evidence="6 19" id="KW-0418">Kinase</keyword>
<evidence type="ECO:0000259" key="16">
    <source>
        <dbReference type="PROSITE" id="PS50011"/>
    </source>
</evidence>
<dbReference type="FunFam" id="3.30.200.20:FF:000240">
    <property type="entry name" value="Serine/threonine-protein kinase Nek7"/>
    <property type="match status" value="1"/>
</dbReference>
<dbReference type="SMART" id="SM00220">
    <property type="entry name" value="S_TKc"/>
    <property type="match status" value="1"/>
</dbReference>
<dbReference type="Gene3D" id="1.10.510.10">
    <property type="entry name" value="Transferase(Phosphotransferase) domain 1"/>
    <property type="match status" value="1"/>
</dbReference>
<evidence type="ECO:0000256" key="10">
    <source>
        <dbReference type="ARBA" id="ARBA00039067"/>
    </source>
</evidence>
<dbReference type="GO" id="GO:0004674">
    <property type="term" value="F:protein serine/threonine kinase activity"/>
    <property type="evidence" value="ECO:0007669"/>
    <property type="project" value="UniProtKB-KW"/>
</dbReference>
<reference evidence="19 20" key="1">
    <citation type="submission" date="2018-03" db="EMBL/GenBank/DDBJ databases">
        <title>Draft genome sequence of Rohu Carp (Labeo rohita).</title>
        <authorList>
            <person name="Das P."/>
            <person name="Kushwaha B."/>
            <person name="Joshi C.G."/>
            <person name="Kumar D."/>
            <person name="Nagpure N.S."/>
            <person name="Sahoo L."/>
            <person name="Das S.P."/>
            <person name="Bit A."/>
            <person name="Patnaik S."/>
            <person name="Meher P.K."/>
            <person name="Jayasankar P."/>
            <person name="Koringa P.G."/>
            <person name="Patel N.V."/>
            <person name="Hinsu A.T."/>
            <person name="Kumar R."/>
            <person name="Pandey M."/>
            <person name="Agarwal S."/>
            <person name="Srivastava S."/>
            <person name="Singh M."/>
            <person name="Iquebal M.A."/>
            <person name="Jaiswal S."/>
            <person name="Angadi U.B."/>
            <person name="Kumar N."/>
            <person name="Raza M."/>
            <person name="Shah T.M."/>
            <person name="Rai A."/>
            <person name="Jena J.K."/>
        </authorList>
    </citation>
    <scope>NUCLEOTIDE SEQUENCE [LARGE SCALE GENOMIC DNA]</scope>
    <source>
        <strain evidence="19">DASCIFA01</strain>
        <tissue evidence="19">Testis</tissue>
    </source>
</reference>
<dbReference type="Gene3D" id="2.10.110.10">
    <property type="entry name" value="Cysteine Rich Protein"/>
    <property type="match status" value="1"/>
</dbReference>
<evidence type="ECO:0000256" key="3">
    <source>
        <dbReference type="ARBA" id="ARBA00022723"/>
    </source>
</evidence>
<dbReference type="Proteomes" id="UP000290572">
    <property type="component" value="Unassembled WGS sequence"/>
</dbReference>
<dbReference type="GO" id="GO:0005634">
    <property type="term" value="C:nucleus"/>
    <property type="evidence" value="ECO:0007669"/>
    <property type="project" value="UniProtKB-SubCell"/>
</dbReference>
<dbReference type="STRING" id="84645.A0A498LKY5"/>
<dbReference type="InterPro" id="IPR011009">
    <property type="entry name" value="Kinase-like_dom_sf"/>
</dbReference>
<evidence type="ECO:0000256" key="7">
    <source>
        <dbReference type="ARBA" id="ARBA00022833"/>
    </source>
</evidence>
<dbReference type="GO" id="GO:0005829">
    <property type="term" value="C:cytosol"/>
    <property type="evidence" value="ECO:0007669"/>
    <property type="project" value="TreeGrafter"/>
</dbReference>
<dbReference type="PANTHER" id="PTHR43289">
    <property type="entry name" value="MITOGEN-ACTIVATED PROTEIN KINASE KINASE KINASE 20-RELATED"/>
    <property type="match status" value="1"/>
</dbReference>
<organism evidence="19 20">
    <name type="scientific">Labeo rohita</name>
    <name type="common">Indian major carp</name>
    <name type="synonym">Cyprinus rohita</name>
    <dbReference type="NCBI Taxonomy" id="84645"/>
    <lineage>
        <taxon>Eukaryota</taxon>
        <taxon>Metazoa</taxon>
        <taxon>Chordata</taxon>
        <taxon>Craniata</taxon>
        <taxon>Vertebrata</taxon>
        <taxon>Euteleostomi</taxon>
        <taxon>Actinopterygii</taxon>
        <taxon>Neopterygii</taxon>
        <taxon>Teleostei</taxon>
        <taxon>Ostariophysi</taxon>
        <taxon>Cypriniformes</taxon>
        <taxon>Cyprinidae</taxon>
        <taxon>Labeoninae</taxon>
        <taxon>Labeonini</taxon>
        <taxon>Labeo</taxon>
    </lineage>
</organism>
<feature type="domain" description="LIM zinc-binding" evidence="17">
    <location>
        <begin position="1"/>
        <end position="47"/>
    </location>
</feature>
<dbReference type="InterPro" id="IPR009057">
    <property type="entry name" value="Homeodomain-like_sf"/>
</dbReference>
<comment type="caution">
    <text evidence="19">The sequence shown here is derived from an EMBL/GenBank/DDBJ whole genome shotgun (WGS) entry which is preliminary data.</text>
</comment>
<comment type="subcellular location">
    <subcellularLocation>
        <location evidence="11 15">Nucleus</location>
    </subcellularLocation>
</comment>
<evidence type="ECO:0000256" key="12">
    <source>
        <dbReference type="PROSITE-ProRule" id="PRU00125"/>
    </source>
</evidence>
<evidence type="ECO:0000256" key="2">
    <source>
        <dbReference type="ARBA" id="ARBA00022679"/>
    </source>
</evidence>
<dbReference type="InterPro" id="IPR017441">
    <property type="entry name" value="Protein_kinase_ATP_BS"/>
</dbReference>
<keyword evidence="14" id="KW-0723">Serine/threonine-protein kinase</keyword>
<feature type="DNA-binding region" description="Homeobox" evidence="11">
    <location>
        <begin position="115"/>
        <end position="161"/>
    </location>
</feature>
<dbReference type="InterPro" id="IPR008271">
    <property type="entry name" value="Ser/Thr_kinase_AS"/>
</dbReference>
<proteinExistence type="inferred from homology"/>
<protein>
    <recommendedName>
        <fullName evidence="10">NEK6-subfamily protein kinase</fullName>
        <ecNumber evidence="10">2.7.11.34</ecNumber>
    </recommendedName>
</protein>
<dbReference type="PROSITE" id="PS50011">
    <property type="entry name" value="PROTEIN_KINASE_DOM"/>
    <property type="match status" value="1"/>
</dbReference>
<keyword evidence="11 15" id="KW-0238">DNA-binding</keyword>
<dbReference type="GO" id="GO:0043123">
    <property type="term" value="P:positive regulation of canonical NF-kappaB signal transduction"/>
    <property type="evidence" value="ECO:0007669"/>
    <property type="project" value="TreeGrafter"/>
</dbReference>
<dbReference type="InterPro" id="IPR000719">
    <property type="entry name" value="Prot_kinase_dom"/>
</dbReference>
<keyword evidence="7 12" id="KW-0862">Zinc</keyword>
<keyword evidence="3 12" id="KW-0479">Metal-binding</keyword>
<keyword evidence="4" id="KW-0677">Repeat</keyword>
<evidence type="ECO:0000259" key="18">
    <source>
        <dbReference type="PROSITE" id="PS50071"/>
    </source>
</evidence>
<dbReference type="Pfam" id="PF00069">
    <property type="entry name" value="Pkinase"/>
    <property type="match status" value="1"/>
</dbReference>
<dbReference type="FunFam" id="3.30.200.20:FF:000204">
    <property type="entry name" value="Serine/threonine-protein kinase Nek7"/>
    <property type="match status" value="1"/>
</dbReference>
<dbReference type="EC" id="2.7.11.34" evidence="10"/>
<evidence type="ECO:0000256" key="6">
    <source>
        <dbReference type="ARBA" id="ARBA00022777"/>
    </source>
</evidence>
<keyword evidence="9 12" id="KW-0440">LIM domain</keyword>
<feature type="domain" description="Protein kinase" evidence="16">
    <location>
        <begin position="232"/>
        <end position="443"/>
    </location>
</feature>
<dbReference type="CDD" id="cd00086">
    <property type="entry name" value="homeodomain"/>
    <property type="match status" value="1"/>
</dbReference>
<comment type="similarity">
    <text evidence="1">Belongs to the protein kinase superfamily. TKL Ser/Thr protein kinase family.</text>
</comment>
<dbReference type="GO" id="GO:0030071">
    <property type="term" value="P:regulation of mitotic metaphase/anaphase transition"/>
    <property type="evidence" value="ECO:0007669"/>
    <property type="project" value="TreeGrafter"/>
</dbReference>
<evidence type="ECO:0000256" key="5">
    <source>
        <dbReference type="ARBA" id="ARBA00022741"/>
    </source>
</evidence>
<keyword evidence="20" id="KW-1185">Reference proteome</keyword>
<dbReference type="Gene3D" id="1.10.10.60">
    <property type="entry name" value="Homeodomain-like"/>
    <property type="match status" value="1"/>
</dbReference>
<dbReference type="PROSITE" id="PS50071">
    <property type="entry name" value="HOMEOBOX_2"/>
    <property type="match status" value="1"/>
</dbReference>
<dbReference type="SUPFAM" id="SSF46689">
    <property type="entry name" value="Homeodomain-like"/>
    <property type="match status" value="1"/>
</dbReference>
<dbReference type="EMBL" id="QBIY01013302">
    <property type="protein sequence ID" value="RXN08661.1"/>
    <property type="molecule type" value="Genomic_DNA"/>
</dbReference>
<dbReference type="SMART" id="SM00389">
    <property type="entry name" value="HOX"/>
    <property type="match status" value="1"/>
</dbReference>
<evidence type="ECO:0000256" key="1">
    <source>
        <dbReference type="ARBA" id="ARBA00005843"/>
    </source>
</evidence>
<keyword evidence="8 13" id="KW-0067">ATP-binding</keyword>
<evidence type="ECO:0000256" key="4">
    <source>
        <dbReference type="ARBA" id="ARBA00022737"/>
    </source>
</evidence>
<evidence type="ECO:0000256" key="13">
    <source>
        <dbReference type="PROSITE-ProRule" id="PRU10141"/>
    </source>
</evidence>
<dbReference type="PROSITE" id="PS00107">
    <property type="entry name" value="PROTEIN_KINASE_ATP"/>
    <property type="match status" value="1"/>
</dbReference>
<dbReference type="PROSITE" id="PS00108">
    <property type="entry name" value="PROTEIN_KINASE_ST"/>
    <property type="match status" value="1"/>
</dbReference>
<evidence type="ECO:0000256" key="14">
    <source>
        <dbReference type="RuleBase" id="RU000304"/>
    </source>
</evidence>
<dbReference type="Gene3D" id="3.30.200.20">
    <property type="entry name" value="Phosphorylase Kinase, domain 1"/>
    <property type="match status" value="1"/>
</dbReference>
<keyword evidence="2" id="KW-0808">Transferase</keyword>
<evidence type="ECO:0000256" key="8">
    <source>
        <dbReference type="ARBA" id="ARBA00022840"/>
    </source>
</evidence>
<evidence type="ECO:0000313" key="20">
    <source>
        <dbReference type="Proteomes" id="UP000290572"/>
    </source>
</evidence>
<dbReference type="InterPro" id="IPR001356">
    <property type="entry name" value="HD"/>
</dbReference>
<feature type="domain" description="Homeobox" evidence="18">
    <location>
        <begin position="113"/>
        <end position="160"/>
    </location>
</feature>
<evidence type="ECO:0000259" key="17">
    <source>
        <dbReference type="PROSITE" id="PS50023"/>
    </source>
</evidence>
<sequence length="443" mass="51543">MRAGDLVYHLSCFSCATCDKVLFTGDHYGMRETSVYCRVHFEMMLQSECHTDLYYSDMSPVEPNAESSTYNERTLVPRGRVRKRKNFDATDHASYHSDVSDMGVELSERVSCQKSKRMRTSFKHHQLRSMQNFFTHNHNPDAKDLKELAQKTGLTKRVLQHRQAKLVIFVTDYDAGLMWASLIKSNDIIMQVWNVIMEHSSLQDQNQNYTVPVQNDQRNMLGYGFYSVMSNFLIEKKIGRGQFSEVYKATCLLDNQQVALKKVQIFEMMDAKARQDCIKEIDLLKQLNHPNVIKYLDSFIEGNELNIVLELAGAGDLSQMIKYFKKKRRLIPERTIWKYFAQLCSALEHMHSRRVMHRDIKPANVFITATGEVKLVGTPYYMSPERIHENGYNFKSDIWSLGCLLYELRDLVSMCINPDPDQRPDISFVLQFAKQMHLWTSST</sequence>
<dbReference type="GO" id="GO:0003677">
    <property type="term" value="F:DNA binding"/>
    <property type="evidence" value="ECO:0007669"/>
    <property type="project" value="UniProtKB-UniRule"/>
</dbReference>
<evidence type="ECO:0000256" key="9">
    <source>
        <dbReference type="ARBA" id="ARBA00023038"/>
    </source>
</evidence>
<feature type="binding site" evidence="13">
    <location>
        <position position="261"/>
    </location>
    <ligand>
        <name>ATP</name>
        <dbReference type="ChEBI" id="CHEBI:30616"/>
    </ligand>
</feature>
<evidence type="ECO:0000256" key="11">
    <source>
        <dbReference type="PROSITE-ProRule" id="PRU00108"/>
    </source>
</evidence>
<dbReference type="SUPFAM" id="SSF56112">
    <property type="entry name" value="Protein kinase-like (PK-like)"/>
    <property type="match status" value="1"/>
</dbReference>
<keyword evidence="5 13" id="KW-0547">Nucleotide-binding</keyword>
<evidence type="ECO:0000313" key="19">
    <source>
        <dbReference type="EMBL" id="RXN08661.1"/>
    </source>
</evidence>
<dbReference type="GO" id="GO:0046872">
    <property type="term" value="F:metal ion binding"/>
    <property type="evidence" value="ECO:0007669"/>
    <property type="project" value="UniProtKB-KW"/>
</dbReference>
<evidence type="ECO:0000256" key="15">
    <source>
        <dbReference type="RuleBase" id="RU000682"/>
    </source>
</evidence>
<dbReference type="Pfam" id="PF00412">
    <property type="entry name" value="LIM"/>
    <property type="match status" value="1"/>
</dbReference>
<gene>
    <name evidence="19" type="ORF">ROHU_031718</name>
</gene>
<dbReference type="GO" id="GO:0005524">
    <property type="term" value="F:ATP binding"/>
    <property type="evidence" value="ECO:0007669"/>
    <property type="project" value="UniProtKB-UniRule"/>
</dbReference>
<dbReference type="InterPro" id="IPR001781">
    <property type="entry name" value="Znf_LIM"/>
</dbReference>
<dbReference type="AlphaFoldDB" id="A0A498LKY5"/>
<dbReference type="Pfam" id="PF00046">
    <property type="entry name" value="Homeodomain"/>
    <property type="match status" value="1"/>
</dbReference>
<keyword evidence="11 15" id="KW-0371">Homeobox</keyword>
<name>A0A498LKY5_LABRO</name>
<dbReference type="PROSITE" id="PS50023">
    <property type="entry name" value="LIM_DOMAIN_2"/>
    <property type="match status" value="1"/>
</dbReference>
<dbReference type="PANTHER" id="PTHR43289:SF13">
    <property type="entry name" value="MITOGEN-ACTIVATED PROTEIN KINASE KINASE KINASE 20-RELATED"/>
    <property type="match status" value="1"/>
</dbReference>
<accession>A0A498LKY5</accession>